<keyword evidence="2" id="KW-1185">Reference proteome</keyword>
<reference evidence="1" key="1">
    <citation type="submission" date="2023-09" db="EMBL/GenBank/DDBJ databases">
        <title>Vallitalea sediminicola and Vallitalea maricola sp. nov., anaerobic bacteria isolated from marine sediment.</title>
        <authorList>
            <person name="Hirano S."/>
            <person name="Maeda A."/>
            <person name="Terahara T."/>
            <person name="Mori K."/>
            <person name="Hamada M."/>
            <person name="Matsumoto R."/>
            <person name="Kobayashi T."/>
        </authorList>
    </citation>
    <scope>NUCLEOTIDE SEQUENCE</scope>
    <source>
        <strain evidence="1">AN17-2</strain>
    </source>
</reference>
<proteinExistence type="predicted"/>
<protein>
    <submittedName>
        <fullName evidence="1">Uncharacterized protein</fullName>
    </submittedName>
</protein>
<sequence length="2009" mass="213003">MKKIVTIIMALVLTFSTTAYANGPNTSSDIEGHWAEKTMKKWVNLGLLKGYSGGQYKPDEIITNVEFIALINRIYGFYERIEENYQDVKDNKWYEKDTAIAKNSEYMKWHKKNILNPDNGITREEVSAVVAIIMDLQGTENLEKIAEFKDYKQIGEWSKAYLDALIDGQYLKGFPDKTIKPKGVITRAEAITILDNVVGTLIKKQGEYGKDKKQTIEGNVTLNTDNVKLKNTVINGDLIIAKGVKKGSIQLENVVVKGRILIDGGKEDSILINNSNAQQVVLKSPSQVKLGKKTAIEELHIKQSGEASTVTTEVSSKINTVKANAKVSIKGKGTINKADIQANGVTIEPKVNTKTIGKGINGNGVKVKETTPTDSSDTSYTPSTPVYIPSSAKEIIKTTKGVLVGDTLYDIPAGTKVSDLKAALMVSAKAKVEILVSSGGSAVEDQSNTDVADTMVIQVTAENHTKKEYNISFEISSECKITKLNNINYIEITENEIKGIPIGTTVGDLLSSMDMVGEHVTISKSGSSEVVMPTDSIVGGMIVRVTAYNGNTHDYTITIRHKSDENKIVSIDTLIGQLDGPTVQVGSGTTIGQLKDGIEASKFAKVYVLGINSDTVIKDPNKELENGMSVEVVSEAGTARVYSLSFFVCIDSIDDLRNIGSSNTQGKTYKLIRDLDFTDIASYEEKKPEDEDIKNWKPISAFQGTFDGNNKTIRNLKINDSKSFKGLFGSIYRGAYIHDLTLENVNINGDYSVGALVGAIKSNSEEAVLISNCHSSGSIKGDQNTGGLIGSFEPNKNWPEKLMKDCSSNANVSGGTGVGGLVGSFEGNGYDKIWMTNCHSEGSVSGHYQVGGLVGENSRASIENCYATGNIKGNNNSIGGLVGYHGYGNLTNCYSIGNVSGDDDTKNIGGIAGFVNSSKSFGFSYVTGCYSTGTITGGQRWIGGIAGTLEDSNISNCYSLGDIQSPKAEDIGGIAGEADDSQVLNCYSTSMINGKSDVGGIVGYLADETTIQYCVAMNPKLYHSYGRVVGLGYHNAKDNYANQDMQISPAPNSDKARHGIDITEFNKNSEPLKQWHFQPTPDDEFYWAMGAGMERPVLCTDPDGDKMYTVLGNDDGKMPLSSECSIESIDPVIGTINGDTVEDVLSTTTVSQLLDALRISEKATKKIVYDIVGDDVDGDSFVSDSLKIVITAEDTTTHVYAIKTFTPISSIEELRAIPAGSKKTYKLMNSLDFQSYGGSDVNITNWVPIDDFKGIFDGNSKTISHLSINREAGRQGLFSDMMAGAVIKNLTLEDPTIICNGASYIGALVGIIDDSVETNCSIINCHVKSTDNNTYEVSGKQYVGGLIGEASDRQDSKNLIEGCSNSAKVEGEQYIGGIVGRALLANILGCNNTGTINGTSRAGGISGQFTIGAIKNCHSHATVNGERDLGGIVGYFEGDIESCSTSGNIEGTNAPMSPGRIGGIAGTIVGPNRSITNSYSTATVTGKLEVGGIVGSGNSSKVASCYSTGTVTGHQYSIGGIIGTCNNMIISDCYSIGNITGSSNTGGIAGLIESSGVENSYSTGKVTSSGENSGGIAGLNKDSTVKNCYSTSSVTGSSRVGGIVGICLNGTATIQNCVAFNPELKTNDVNDLYICRVVGYKGTGDGAYTNYGYKGMLVNGTTVNESSKTPFAQPGGADITKFDKTQAPLDQWDFQEGAGKSFYWLMDSTVNRPILMVDTDGDNNFEKLGNDDGKISFIYEVTDTPVVTDGDEVTADTTGLAGTAETSAEVTVTIKHTGSDDVVEKVTAEGGNWNVTGLTLSEGDTIEVVAKATGEKESEKVIITVKAGMPTTDTPVVTEADKVTADTTSLAGTAEKDAEVTVTIKHTGSDDVVEKVTAAGGNWNVTGLTLLEGDTIEVVAKATGEKESEKVIITVKAGMPITDTPVVTEADKVTADTTSLTGTAEKDAEVTVTIKHTGSDDVVEKVTAAGGNWSVTGLTLSEGDTVEVVAKAAGEKESEKVSIIVKAGV</sequence>
<dbReference type="Proteomes" id="UP001374599">
    <property type="component" value="Unassembled WGS sequence"/>
</dbReference>
<evidence type="ECO:0000313" key="2">
    <source>
        <dbReference type="Proteomes" id="UP001374599"/>
    </source>
</evidence>
<dbReference type="EMBL" id="BTPU01000088">
    <property type="protein sequence ID" value="GMQ64947.1"/>
    <property type="molecule type" value="Genomic_DNA"/>
</dbReference>
<gene>
    <name evidence="1" type="ORF">AN2V17_41870</name>
</gene>
<evidence type="ECO:0000313" key="1">
    <source>
        <dbReference type="EMBL" id="GMQ64947.1"/>
    </source>
</evidence>
<name>A0ACB5UPN7_9FIRM</name>
<accession>A0ACB5UPN7</accession>
<comment type="caution">
    <text evidence="1">The sequence shown here is derived from an EMBL/GenBank/DDBJ whole genome shotgun (WGS) entry which is preliminary data.</text>
</comment>
<organism evidence="1 2">
    <name type="scientific">Vallitalea maricola</name>
    <dbReference type="NCBI Taxonomy" id="3074433"/>
    <lineage>
        <taxon>Bacteria</taxon>
        <taxon>Bacillati</taxon>
        <taxon>Bacillota</taxon>
        <taxon>Clostridia</taxon>
        <taxon>Lachnospirales</taxon>
        <taxon>Vallitaleaceae</taxon>
        <taxon>Vallitalea</taxon>
    </lineage>
</organism>